<feature type="transmembrane region" description="Helical" evidence="7">
    <location>
        <begin position="418"/>
        <end position="440"/>
    </location>
</feature>
<dbReference type="GO" id="GO:0005886">
    <property type="term" value="C:plasma membrane"/>
    <property type="evidence" value="ECO:0007669"/>
    <property type="project" value="UniProtKB-SubCell"/>
</dbReference>
<protein>
    <submittedName>
        <fullName evidence="8">O-antigen flippase</fullName>
    </submittedName>
</protein>
<feature type="transmembrane region" description="Helical" evidence="7">
    <location>
        <begin position="285"/>
        <end position="303"/>
    </location>
</feature>
<feature type="transmembrane region" description="Helical" evidence="7">
    <location>
        <begin position="253"/>
        <end position="273"/>
    </location>
</feature>
<feature type="transmembrane region" description="Helical" evidence="7">
    <location>
        <begin position="142"/>
        <end position="162"/>
    </location>
</feature>
<evidence type="ECO:0000256" key="3">
    <source>
        <dbReference type="ARBA" id="ARBA00022475"/>
    </source>
</evidence>
<sequence>MTKIKYLALKLSKLTSIDYHIGITLLLRLWTIVAGGILILLVPIFFTENEQGYYFTFASLISLQVFFELGFNYVIVQMVGHEMAYIKINKYKQLEGQPSSISRVYSLIALLKKWYLFISLLFLIIVFISGFYFFKINGPLDIYIWLPAWSILVVFSSVNLFVSPQLAVLEGMGFVGQVAMIRLYQSLIGYILFFILISSGGGLLAVSIISGSSAFISLMFITVKYKNILYRKNHIYSDRISWRKEIFPFQWKIALSWMSGYFIFQLFNPILFVHQGAIEAGRVGLTLQIFSTMLALSMSWITAKSPVMARLIAENNRVELNKLFFSLIIKSGILNIIMSFLFLLFIYVFRLYDFNIVTRVANISVILVLCFTSIINHLVFSMAIYMRAHKEEPMLWNSITVGIIIIPLIYLFSKISSFLTIFSYFMVMVVVCLPWCYVIFKKYYNRKL</sequence>
<dbReference type="InterPro" id="IPR050833">
    <property type="entry name" value="Poly_Biosynth_Transport"/>
</dbReference>
<proteinExistence type="inferred from homology"/>
<dbReference type="EMBL" id="JX454603">
    <property type="protein sequence ID" value="AFV46134.1"/>
    <property type="molecule type" value="Genomic_DNA"/>
</dbReference>
<feature type="transmembrane region" description="Helical" evidence="7">
    <location>
        <begin position="21"/>
        <end position="46"/>
    </location>
</feature>
<reference evidence="8" key="1">
    <citation type="journal article" date="2013" name="Glycobiology">
        <title>The O-specific polysaccharide structure and gene cluster of serotype O:12 of the Yersinia pseudotuberculosis complex, and the identification of a novel L-quinovose biosynthesis gene.</title>
        <authorList>
            <person name="De Castro C."/>
            <person name="Kenyon J.J."/>
            <person name="Cunneen M.M."/>
            <person name="Molinaro A."/>
            <person name="Holst O."/>
            <person name="Skurnik M."/>
            <person name="Reeves P.R."/>
        </authorList>
    </citation>
    <scope>NUCLEOTIDE SEQUENCE</scope>
    <source>
        <strain evidence="8">MW864-2</strain>
    </source>
</reference>
<feature type="transmembrane region" description="Helical" evidence="7">
    <location>
        <begin position="361"/>
        <end position="385"/>
    </location>
</feature>
<keyword evidence="6 7" id="KW-0472">Membrane</keyword>
<name>K4NNR3_9GAMM</name>
<dbReference type="PANTHER" id="PTHR30250:SF10">
    <property type="entry name" value="LIPOPOLYSACCHARIDE BIOSYNTHESIS PROTEIN WZXC"/>
    <property type="match status" value="1"/>
</dbReference>
<evidence type="ECO:0000256" key="7">
    <source>
        <dbReference type="SAM" id="Phobius"/>
    </source>
</evidence>
<evidence type="ECO:0000256" key="6">
    <source>
        <dbReference type="ARBA" id="ARBA00023136"/>
    </source>
</evidence>
<evidence type="ECO:0000313" key="8">
    <source>
        <dbReference type="EMBL" id="AFV46134.1"/>
    </source>
</evidence>
<feature type="transmembrane region" description="Helical" evidence="7">
    <location>
        <begin position="52"/>
        <end position="75"/>
    </location>
</feature>
<accession>K4NNR3</accession>
<feature type="transmembrane region" description="Helical" evidence="7">
    <location>
        <begin position="174"/>
        <end position="197"/>
    </location>
</feature>
<keyword evidence="4 7" id="KW-0812">Transmembrane</keyword>
<feature type="transmembrane region" description="Helical" evidence="7">
    <location>
        <begin position="394"/>
        <end position="412"/>
    </location>
</feature>
<dbReference type="AlphaFoldDB" id="K4NNR3"/>
<keyword evidence="3" id="KW-1003">Cell membrane</keyword>
<keyword evidence="5 7" id="KW-1133">Transmembrane helix</keyword>
<evidence type="ECO:0000256" key="2">
    <source>
        <dbReference type="ARBA" id="ARBA00007430"/>
    </source>
</evidence>
<comment type="subcellular location">
    <subcellularLocation>
        <location evidence="1">Cell membrane</location>
        <topology evidence="1">Multi-pass membrane protein</topology>
    </subcellularLocation>
</comment>
<gene>
    <name evidence="8" type="primary">wzx</name>
</gene>
<feature type="transmembrane region" description="Helical" evidence="7">
    <location>
        <begin position="323"/>
        <end position="349"/>
    </location>
</feature>
<evidence type="ECO:0000256" key="1">
    <source>
        <dbReference type="ARBA" id="ARBA00004651"/>
    </source>
</evidence>
<feature type="transmembrane region" description="Helical" evidence="7">
    <location>
        <begin position="114"/>
        <end position="136"/>
    </location>
</feature>
<comment type="similarity">
    <text evidence="2">Belongs to the polysaccharide synthase family.</text>
</comment>
<organism evidence="8">
    <name type="scientific">Yersinia similis</name>
    <dbReference type="NCBI Taxonomy" id="367190"/>
    <lineage>
        <taxon>Bacteria</taxon>
        <taxon>Pseudomonadati</taxon>
        <taxon>Pseudomonadota</taxon>
        <taxon>Gammaproteobacteria</taxon>
        <taxon>Enterobacterales</taxon>
        <taxon>Yersiniaceae</taxon>
        <taxon>Yersinia</taxon>
    </lineage>
</organism>
<feature type="transmembrane region" description="Helical" evidence="7">
    <location>
        <begin position="203"/>
        <end position="223"/>
    </location>
</feature>
<dbReference type="PANTHER" id="PTHR30250">
    <property type="entry name" value="PST FAMILY PREDICTED COLANIC ACID TRANSPORTER"/>
    <property type="match status" value="1"/>
</dbReference>
<evidence type="ECO:0000256" key="4">
    <source>
        <dbReference type="ARBA" id="ARBA00022692"/>
    </source>
</evidence>
<evidence type="ECO:0000256" key="5">
    <source>
        <dbReference type="ARBA" id="ARBA00022989"/>
    </source>
</evidence>